<sequence length="285" mass="31722">MSTFMNILFLVLHILLGECAVLYRKAGTDLTIQCDGASSKDGVEWKFKDERIAKIVKGFKLRGPIFPSGSNKYHPDTDSLRITRLESSDSGRYSCSQGSEYDVHVVSAFVQPGTVLPQSSDAELHCNVEGDTKAKVQWLRPPDGQLYHERKQIVPLKSLTLKDNGQWTCQVQGLQINITLTVVGLQTTEAVEGTVGRNVVLPCSLPQITSRRVVGGKWEAVHLPEVSTATLDNTQKTLQWKGLNTSRVIFTNGPLSINYDIKLIKYSLEMKVDLCVLWSLMVERS</sequence>
<dbReference type="Gene3D" id="2.60.40.10">
    <property type="entry name" value="Immunoglobulins"/>
    <property type="match status" value="2"/>
</dbReference>
<organism evidence="4 5">
    <name type="scientific">Triplophysa tibetana</name>
    <dbReference type="NCBI Taxonomy" id="1572043"/>
    <lineage>
        <taxon>Eukaryota</taxon>
        <taxon>Metazoa</taxon>
        <taxon>Chordata</taxon>
        <taxon>Craniata</taxon>
        <taxon>Vertebrata</taxon>
        <taxon>Euteleostomi</taxon>
        <taxon>Actinopterygii</taxon>
        <taxon>Neopterygii</taxon>
        <taxon>Teleostei</taxon>
        <taxon>Ostariophysi</taxon>
        <taxon>Cypriniformes</taxon>
        <taxon>Nemacheilidae</taxon>
        <taxon>Triplophysa</taxon>
    </lineage>
</organism>
<comment type="caution">
    <text evidence="4">The sequence shown here is derived from an EMBL/GenBank/DDBJ whole genome shotgun (WGS) entry which is preliminary data.</text>
</comment>
<reference evidence="4 5" key="1">
    <citation type="journal article" date="2019" name="Mol. Ecol. Resour.">
        <title>Chromosome-level genome assembly of Triplophysa tibetana, a fish adapted to the harsh high-altitude environment of the Tibetan Plateau.</title>
        <authorList>
            <person name="Yang X."/>
            <person name="Liu H."/>
            <person name="Ma Z."/>
            <person name="Zou Y."/>
            <person name="Zou M."/>
            <person name="Mao Y."/>
            <person name="Li X."/>
            <person name="Wang H."/>
            <person name="Chen T."/>
            <person name="Wang W."/>
            <person name="Yang R."/>
        </authorList>
    </citation>
    <scope>NUCLEOTIDE SEQUENCE [LARGE SCALE GENOMIC DNA]</scope>
    <source>
        <strain evidence="4">TTIB1903HZAU</strain>
        <tissue evidence="4">Muscle</tissue>
    </source>
</reference>
<dbReference type="SMART" id="SM00409">
    <property type="entry name" value="IG"/>
    <property type="match status" value="2"/>
</dbReference>
<feature type="domain" description="Ig-like" evidence="2">
    <location>
        <begin position="75"/>
        <end position="181"/>
    </location>
</feature>
<evidence type="ECO:0000259" key="2">
    <source>
        <dbReference type="PROSITE" id="PS50835"/>
    </source>
</evidence>
<dbReference type="SUPFAM" id="SSF48726">
    <property type="entry name" value="Immunoglobulin"/>
    <property type="match status" value="2"/>
</dbReference>
<keyword evidence="5" id="KW-1185">Reference proteome</keyword>
<dbReference type="InterPro" id="IPR003599">
    <property type="entry name" value="Ig_sub"/>
</dbReference>
<dbReference type="InterPro" id="IPR013783">
    <property type="entry name" value="Ig-like_fold"/>
</dbReference>
<dbReference type="PANTHER" id="PTHR11422">
    <property type="entry name" value="T-CELL SURFACE GLYCOPROTEIN CD4"/>
    <property type="match status" value="1"/>
</dbReference>
<proteinExistence type="predicted"/>
<dbReference type="AlphaFoldDB" id="A0A5A9N2E0"/>
<name>A0A5A9N2E0_9TELE</name>
<dbReference type="InterPro" id="IPR003598">
    <property type="entry name" value="Ig_sub2"/>
</dbReference>
<dbReference type="PANTHER" id="PTHR11422:SF6">
    <property type="entry name" value="HEMICENTIN-1 ISOFORM X1"/>
    <property type="match status" value="1"/>
</dbReference>
<evidence type="ECO:0000313" key="5">
    <source>
        <dbReference type="Proteomes" id="UP000324632"/>
    </source>
</evidence>
<dbReference type="PROSITE" id="PS50835">
    <property type="entry name" value="IG_LIKE"/>
    <property type="match status" value="1"/>
</dbReference>
<dbReference type="SMART" id="SM00408">
    <property type="entry name" value="IGc2"/>
    <property type="match status" value="2"/>
</dbReference>
<feature type="signal peptide" evidence="1">
    <location>
        <begin position="1"/>
        <end position="19"/>
    </location>
</feature>
<dbReference type="EMBL" id="SOYY01000024">
    <property type="protein sequence ID" value="KAA0703149.1"/>
    <property type="molecule type" value="Genomic_DNA"/>
</dbReference>
<feature type="chain" id="PRO_5033845842" description="Ig-like domain-containing protein" evidence="1">
    <location>
        <begin position="20"/>
        <end position="285"/>
    </location>
</feature>
<gene>
    <name evidence="4" type="ORF">E1301_Tti010743</name>
    <name evidence="3" type="ORF">E1301_Tti023899</name>
</gene>
<dbReference type="Proteomes" id="UP000324632">
    <property type="component" value="Chromosome 24"/>
</dbReference>
<evidence type="ECO:0000256" key="1">
    <source>
        <dbReference type="SAM" id="SignalP"/>
    </source>
</evidence>
<evidence type="ECO:0000313" key="4">
    <source>
        <dbReference type="EMBL" id="KAA0703149.1"/>
    </source>
</evidence>
<accession>A0A5A9N2E0</accession>
<protein>
    <recommendedName>
        <fullName evidence="2">Ig-like domain-containing protein</fullName>
    </recommendedName>
</protein>
<dbReference type="InterPro" id="IPR007110">
    <property type="entry name" value="Ig-like_dom"/>
</dbReference>
<keyword evidence="1" id="KW-0732">Signal</keyword>
<dbReference type="EMBL" id="SOYY01000057">
    <property type="protein sequence ID" value="KAA0701493.1"/>
    <property type="molecule type" value="Genomic_DNA"/>
</dbReference>
<evidence type="ECO:0000313" key="3">
    <source>
        <dbReference type="EMBL" id="KAA0701493.1"/>
    </source>
</evidence>
<dbReference type="InterPro" id="IPR036179">
    <property type="entry name" value="Ig-like_dom_sf"/>
</dbReference>